<dbReference type="EMBL" id="JALNTZ010000009">
    <property type="protein sequence ID" value="KAJ3640926.1"/>
    <property type="molecule type" value="Genomic_DNA"/>
</dbReference>
<evidence type="ECO:0000313" key="2">
    <source>
        <dbReference type="EMBL" id="KAJ3640926.1"/>
    </source>
</evidence>
<organism evidence="2 3">
    <name type="scientific">Zophobas morio</name>
    <dbReference type="NCBI Taxonomy" id="2755281"/>
    <lineage>
        <taxon>Eukaryota</taxon>
        <taxon>Metazoa</taxon>
        <taxon>Ecdysozoa</taxon>
        <taxon>Arthropoda</taxon>
        <taxon>Hexapoda</taxon>
        <taxon>Insecta</taxon>
        <taxon>Pterygota</taxon>
        <taxon>Neoptera</taxon>
        <taxon>Endopterygota</taxon>
        <taxon>Coleoptera</taxon>
        <taxon>Polyphaga</taxon>
        <taxon>Cucujiformia</taxon>
        <taxon>Tenebrionidae</taxon>
        <taxon>Zophobas</taxon>
    </lineage>
</organism>
<gene>
    <name evidence="2" type="ORF">Zmor_027459</name>
</gene>
<proteinExistence type="predicted"/>
<protein>
    <submittedName>
        <fullName evidence="2">Uncharacterized protein</fullName>
    </submittedName>
</protein>
<comment type="caution">
    <text evidence="2">The sequence shown here is derived from an EMBL/GenBank/DDBJ whole genome shotgun (WGS) entry which is preliminary data.</text>
</comment>
<feature type="compositionally biased region" description="Low complexity" evidence="1">
    <location>
        <begin position="62"/>
        <end position="73"/>
    </location>
</feature>
<evidence type="ECO:0000256" key="1">
    <source>
        <dbReference type="SAM" id="MobiDB-lite"/>
    </source>
</evidence>
<feature type="region of interest" description="Disordered" evidence="1">
    <location>
        <begin position="52"/>
        <end position="99"/>
    </location>
</feature>
<feature type="compositionally biased region" description="Polar residues" evidence="1">
    <location>
        <begin position="90"/>
        <end position="99"/>
    </location>
</feature>
<sequence length="99" mass="10502">MQVVDLRCVQVNSVHTNDVVALIAQWSLFVRSIFRELCRCCVRVSSAIIGDSRATSRRRSVGRGSSGSAGSISEGDKAGRGMLKVAGGMNCSSSSPLVR</sequence>
<accession>A0AA38M2K6</accession>
<evidence type="ECO:0000313" key="3">
    <source>
        <dbReference type="Proteomes" id="UP001168821"/>
    </source>
</evidence>
<keyword evidence="3" id="KW-1185">Reference proteome</keyword>
<reference evidence="2" key="1">
    <citation type="journal article" date="2023" name="G3 (Bethesda)">
        <title>Whole genome assemblies of Zophobas morio and Tenebrio molitor.</title>
        <authorList>
            <person name="Kaur S."/>
            <person name="Stinson S.A."/>
            <person name="diCenzo G.C."/>
        </authorList>
    </citation>
    <scope>NUCLEOTIDE SEQUENCE</scope>
    <source>
        <strain evidence="2">QUZm001</strain>
    </source>
</reference>
<dbReference type="Proteomes" id="UP001168821">
    <property type="component" value="Unassembled WGS sequence"/>
</dbReference>
<dbReference type="AlphaFoldDB" id="A0AA38M2K6"/>
<name>A0AA38M2K6_9CUCU</name>